<comment type="catalytic activity">
    <reaction evidence="12">
        <text>D-ribose + ATP = D-ribose 5-phosphate + ADP + H(+)</text>
        <dbReference type="Rhea" id="RHEA:13697"/>
        <dbReference type="ChEBI" id="CHEBI:15378"/>
        <dbReference type="ChEBI" id="CHEBI:30616"/>
        <dbReference type="ChEBI" id="CHEBI:47013"/>
        <dbReference type="ChEBI" id="CHEBI:78346"/>
        <dbReference type="ChEBI" id="CHEBI:456216"/>
        <dbReference type="EC" id="2.7.1.15"/>
    </reaction>
</comment>
<protein>
    <recommendedName>
        <fullName evidence="3 12">Ribokinase</fullName>
        <shortName evidence="12">RK</shortName>
        <ecNumber evidence="2 12">2.7.1.15</ecNumber>
    </recommendedName>
</protein>
<organism evidence="14 15">
    <name type="scientific">Staphylococcus croceilyticus</name>
    <dbReference type="NCBI Taxonomy" id="319942"/>
    <lineage>
        <taxon>Bacteria</taxon>
        <taxon>Bacillati</taxon>
        <taxon>Bacillota</taxon>
        <taxon>Bacilli</taxon>
        <taxon>Bacillales</taxon>
        <taxon>Staphylococcaceae</taxon>
        <taxon>Staphylococcus</taxon>
    </lineage>
</organism>
<dbReference type="HAMAP" id="MF_01987">
    <property type="entry name" value="Ribokinase"/>
    <property type="match status" value="1"/>
</dbReference>
<dbReference type="InterPro" id="IPR002173">
    <property type="entry name" value="Carboh/pur_kinase_PfkB_CS"/>
</dbReference>
<gene>
    <name evidence="12 14" type="primary">rbsK</name>
    <name evidence="14" type="ORF">E2556_01655</name>
</gene>
<dbReference type="EMBL" id="SRJF01000001">
    <property type="protein sequence ID" value="TGA81048.1"/>
    <property type="molecule type" value="Genomic_DNA"/>
</dbReference>
<feature type="binding site" evidence="12">
    <location>
        <position position="139"/>
    </location>
    <ligand>
        <name>substrate</name>
    </ligand>
</feature>
<dbReference type="Gene3D" id="3.40.1190.20">
    <property type="match status" value="1"/>
</dbReference>
<dbReference type="Pfam" id="PF00294">
    <property type="entry name" value="PfkB"/>
    <property type="match status" value="1"/>
</dbReference>
<sequence length="293" mass="31405">MERQIYVIGSMSMDLVVATSIVPGKGETVLGDSFFTTPGGKGANQAVAAARLGRDVHMIGRIGNDTFGEDIFQNLKNNQINVEHVKPTEGPSGTAHITLADNDNSIIVVPSANNEVTPEYVQEALASTQPGDIVLLQQEIPAETVETAVKYCYEHDVISILNPAPYREISDDVLEQVTYLTPNETESENMFEGDVDGALERYPDKLIVTLGELGAVYHNGLEQVEIKGFKREVKDTTGAGDTFNGALAVGLQKGYDLAEAVTFANLAASYAVAGMGAQGGMPTFEDLEADLEF</sequence>
<keyword evidence="10 12" id="KW-0630">Potassium</keyword>
<dbReference type="PANTHER" id="PTHR10584">
    <property type="entry name" value="SUGAR KINASE"/>
    <property type="match status" value="1"/>
</dbReference>
<keyword evidence="5 12" id="KW-0479">Metal-binding</keyword>
<feature type="binding site" evidence="12">
    <location>
        <position position="274"/>
    </location>
    <ligand>
        <name>K(+)</name>
        <dbReference type="ChEBI" id="CHEBI:29103"/>
    </ligand>
</feature>
<dbReference type="SUPFAM" id="SSF53613">
    <property type="entry name" value="Ribokinase-like"/>
    <property type="match status" value="1"/>
</dbReference>
<evidence type="ECO:0000256" key="9">
    <source>
        <dbReference type="ARBA" id="ARBA00022842"/>
    </source>
</evidence>
<feature type="binding site" evidence="12">
    <location>
        <begin position="40"/>
        <end position="44"/>
    </location>
    <ligand>
        <name>substrate</name>
    </ligand>
</feature>
<evidence type="ECO:0000256" key="1">
    <source>
        <dbReference type="ARBA" id="ARBA00005380"/>
    </source>
</evidence>
<evidence type="ECO:0000256" key="11">
    <source>
        <dbReference type="ARBA" id="ARBA00023277"/>
    </source>
</evidence>
<comment type="caution">
    <text evidence="14">The sequence shown here is derived from an EMBL/GenBank/DDBJ whole genome shotgun (WGS) entry which is preliminary data.</text>
</comment>
<name>A0ABY2KJF4_9STAP</name>
<keyword evidence="12" id="KW-0963">Cytoplasm</keyword>
<dbReference type="PROSITE" id="PS00584">
    <property type="entry name" value="PFKB_KINASES_2"/>
    <property type="match status" value="1"/>
</dbReference>
<dbReference type="PANTHER" id="PTHR10584:SF166">
    <property type="entry name" value="RIBOKINASE"/>
    <property type="match status" value="1"/>
</dbReference>
<comment type="caution">
    <text evidence="12">Lacks conserved residue(s) required for the propagation of feature annotation.</text>
</comment>
<keyword evidence="11 12" id="KW-0119">Carbohydrate metabolism</keyword>
<keyword evidence="15" id="KW-1185">Reference proteome</keyword>
<comment type="similarity">
    <text evidence="1">Belongs to the carbohydrate kinase pfkB family.</text>
</comment>
<evidence type="ECO:0000313" key="15">
    <source>
        <dbReference type="Proteomes" id="UP000298482"/>
    </source>
</evidence>
<evidence type="ECO:0000256" key="7">
    <source>
        <dbReference type="ARBA" id="ARBA00022777"/>
    </source>
</evidence>
<dbReference type="RefSeq" id="WP_103328962.1">
    <property type="nucleotide sequence ID" value="NZ_PPRD01000030.1"/>
</dbReference>
<feature type="binding site" evidence="12">
    <location>
        <position position="241"/>
    </location>
    <ligand>
        <name>substrate</name>
    </ligand>
</feature>
<dbReference type="PRINTS" id="PR00990">
    <property type="entry name" value="RIBOKINASE"/>
</dbReference>
<feature type="binding site" evidence="12">
    <location>
        <position position="237"/>
    </location>
    <ligand>
        <name>K(+)</name>
        <dbReference type="ChEBI" id="CHEBI:29103"/>
    </ligand>
</feature>
<dbReference type="InterPro" id="IPR011611">
    <property type="entry name" value="PfkB_dom"/>
</dbReference>
<keyword evidence="7 12" id="KW-0418">Kinase</keyword>
<comment type="function">
    <text evidence="12">Catalyzes the phosphorylation of ribose at O-5 in a reaction requiring ATP and magnesium. The resulting D-ribose-5-phosphate can then be used either for sythesis of nucleotides, histidine, and tryptophan, or as a component of the pentose phosphate pathway.</text>
</comment>
<evidence type="ECO:0000256" key="8">
    <source>
        <dbReference type="ARBA" id="ARBA00022840"/>
    </source>
</evidence>
<comment type="activity regulation">
    <text evidence="12">Activated by a monovalent cation that binds near, but not in, the active site. The most likely occupant of the site in vivo is potassium. Ion binding induces a conformational change that may alter substrate affinity.</text>
</comment>
<accession>A0ABY2KJF4</accession>
<feature type="binding site" evidence="12">
    <location>
        <position position="183"/>
    </location>
    <ligand>
        <name>ATP</name>
        <dbReference type="ChEBI" id="CHEBI:30616"/>
    </ligand>
</feature>
<comment type="pathway">
    <text evidence="12">Carbohydrate metabolism; D-ribose degradation; D-ribose 5-phosphate from beta-D-ribopyranose: step 2/2.</text>
</comment>
<keyword evidence="4 12" id="KW-0808">Transferase</keyword>
<evidence type="ECO:0000256" key="6">
    <source>
        <dbReference type="ARBA" id="ARBA00022741"/>
    </source>
</evidence>
<evidence type="ECO:0000256" key="2">
    <source>
        <dbReference type="ARBA" id="ARBA00012035"/>
    </source>
</evidence>
<evidence type="ECO:0000256" key="10">
    <source>
        <dbReference type="ARBA" id="ARBA00022958"/>
    </source>
</evidence>
<feature type="binding site" evidence="12">
    <location>
        <position position="271"/>
    </location>
    <ligand>
        <name>K(+)</name>
        <dbReference type="ChEBI" id="CHEBI:29103"/>
    </ligand>
</feature>
<feature type="domain" description="Carbohydrate kinase PfkB" evidence="13">
    <location>
        <begin position="4"/>
        <end position="283"/>
    </location>
</feature>
<feature type="binding site" evidence="12">
    <location>
        <position position="265"/>
    </location>
    <ligand>
        <name>ATP</name>
        <dbReference type="ChEBI" id="CHEBI:30616"/>
    </ligand>
</feature>
<dbReference type="InterPro" id="IPR029056">
    <property type="entry name" value="Ribokinase-like"/>
</dbReference>
<feature type="binding site" evidence="12">
    <location>
        <position position="276"/>
    </location>
    <ligand>
        <name>K(+)</name>
        <dbReference type="ChEBI" id="CHEBI:29103"/>
    </ligand>
</feature>
<feature type="binding site" evidence="12">
    <location>
        <begin position="240"/>
        <end position="241"/>
    </location>
    <ligand>
        <name>ATP</name>
        <dbReference type="ChEBI" id="CHEBI:30616"/>
    </ligand>
</feature>
<feature type="binding site" evidence="12">
    <location>
        <begin position="209"/>
        <end position="214"/>
    </location>
    <ligand>
        <name>ATP</name>
        <dbReference type="ChEBI" id="CHEBI:30616"/>
    </ligand>
</feature>
<feature type="binding site" evidence="12">
    <location>
        <begin position="12"/>
        <end position="14"/>
    </location>
    <ligand>
        <name>substrate</name>
    </ligand>
</feature>
<reference evidence="14 15" key="1">
    <citation type="submission" date="2019-04" db="EMBL/GenBank/DDBJ databases">
        <title>Genomic characterization of Staphylococcus petrasii strains.</title>
        <authorList>
            <person name="Vrbovska V."/>
            <person name="Kovarovic V."/>
            <person name="Maslanova I."/>
            <person name="Indrakova A."/>
            <person name="Petras P."/>
            <person name="Sedo O."/>
            <person name="Svec P."/>
            <person name="Fisarova L."/>
            <person name="Sedlacek I."/>
            <person name="Doskar J."/>
            <person name="Pantucek R."/>
        </authorList>
    </citation>
    <scope>NUCLEOTIDE SEQUENCE [LARGE SCALE GENOMIC DNA]</scope>
    <source>
        <strain evidence="14 15">CCM 8421</strain>
    </source>
</reference>
<dbReference type="GO" id="GO:0004747">
    <property type="term" value="F:ribokinase activity"/>
    <property type="evidence" value="ECO:0007669"/>
    <property type="project" value="UniProtKB-EC"/>
</dbReference>
<dbReference type="EC" id="2.7.1.15" evidence="2 12"/>
<evidence type="ECO:0000256" key="12">
    <source>
        <dbReference type="HAMAP-Rule" id="MF_01987"/>
    </source>
</evidence>
<evidence type="ECO:0000256" key="5">
    <source>
        <dbReference type="ARBA" id="ARBA00022723"/>
    </source>
</evidence>
<dbReference type="InterPro" id="IPR002139">
    <property type="entry name" value="Ribo/fructo_kinase"/>
</dbReference>
<dbReference type="Proteomes" id="UP000298482">
    <property type="component" value="Unassembled WGS sequence"/>
</dbReference>
<dbReference type="CDD" id="cd01174">
    <property type="entry name" value="ribokinase"/>
    <property type="match status" value="1"/>
</dbReference>
<evidence type="ECO:0000259" key="13">
    <source>
        <dbReference type="Pfam" id="PF00294"/>
    </source>
</evidence>
<dbReference type="InterPro" id="IPR011877">
    <property type="entry name" value="Ribokinase"/>
</dbReference>
<keyword evidence="6 12" id="KW-0547">Nucleotide-binding</keyword>
<feature type="active site" description="Proton acceptor" evidence="12">
    <location>
        <position position="241"/>
    </location>
</feature>
<proteinExistence type="inferred from homology"/>
<keyword evidence="8 12" id="KW-0067">ATP-binding</keyword>
<dbReference type="NCBIfam" id="TIGR02152">
    <property type="entry name" value="D_ribokin_bact"/>
    <property type="match status" value="1"/>
</dbReference>
<comment type="similarity">
    <text evidence="12">Belongs to the carbohydrate kinase PfkB family. Ribokinase subfamily.</text>
</comment>
<keyword evidence="9 12" id="KW-0460">Magnesium</keyword>
<evidence type="ECO:0000313" key="14">
    <source>
        <dbReference type="EMBL" id="TGA81048.1"/>
    </source>
</evidence>
<feature type="binding site" evidence="12">
    <location>
        <position position="235"/>
    </location>
    <ligand>
        <name>K(+)</name>
        <dbReference type="ChEBI" id="CHEBI:29103"/>
    </ligand>
</feature>
<comment type="subunit">
    <text evidence="12">Homodimer.</text>
</comment>
<evidence type="ECO:0000256" key="4">
    <source>
        <dbReference type="ARBA" id="ARBA00022679"/>
    </source>
</evidence>
<comment type="cofactor">
    <cofactor evidence="12">
        <name>Mg(2+)</name>
        <dbReference type="ChEBI" id="CHEBI:18420"/>
    </cofactor>
    <text evidence="12">Requires a divalent cation, most likely magnesium in vivo, as an electrophilic catalyst to aid phosphoryl group transfer. It is the chelate of the metal and the nucleotide that is the actual substrate.</text>
</comment>
<evidence type="ECO:0000256" key="3">
    <source>
        <dbReference type="ARBA" id="ARBA00016943"/>
    </source>
</evidence>
<comment type="subcellular location">
    <subcellularLocation>
        <location evidence="12">Cytoplasm</location>
    </subcellularLocation>
</comment>